<evidence type="ECO:0000313" key="3">
    <source>
        <dbReference type="EMBL" id="KAF7814510.1"/>
    </source>
</evidence>
<dbReference type="PANTHER" id="PTHR34482:SF36">
    <property type="entry name" value="RETROTRANSPOSON GAG DOMAIN-CONTAINING PROTEIN"/>
    <property type="match status" value="1"/>
</dbReference>
<feature type="region of interest" description="Disordered" evidence="1">
    <location>
        <begin position="312"/>
        <end position="391"/>
    </location>
</feature>
<dbReference type="AlphaFoldDB" id="A0A834T2T3"/>
<feature type="compositionally biased region" description="Low complexity" evidence="1">
    <location>
        <begin position="331"/>
        <end position="341"/>
    </location>
</feature>
<feature type="compositionally biased region" description="Polar residues" evidence="1">
    <location>
        <begin position="349"/>
        <end position="391"/>
    </location>
</feature>
<evidence type="ECO:0000256" key="1">
    <source>
        <dbReference type="SAM" id="MobiDB-lite"/>
    </source>
</evidence>
<dbReference type="Proteomes" id="UP000634136">
    <property type="component" value="Unassembled WGS sequence"/>
</dbReference>
<dbReference type="OrthoDB" id="1738244at2759"/>
<dbReference type="EMBL" id="JAAIUW010000009">
    <property type="protein sequence ID" value="KAF7814510.1"/>
    <property type="molecule type" value="Genomic_DNA"/>
</dbReference>
<evidence type="ECO:0000259" key="2">
    <source>
        <dbReference type="Pfam" id="PF03732"/>
    </source>
</evidence>
<sequence>MRRTQEVRPRNHTRKVITRSEGSSVSGITRGRGRPRGRGRTSRGGRIIEHARNDELVGNPMPQQIPMPQQNPASTQDVVLTGLQGVTRAVEALTSIIVDHVARTNTPAGQTNRQVQVGPPGPQIPLISQTPQERTTIVTLPQFLKLKPPTFSGSDANQDPEEFIDDVERVCEALGCSGQRYVELVSYQLRDVARSWGTSYIKGRQVGALPLDWGEFKKDFLERFLPESVREARAREFLLFKQTSDMTVAEYSTQLIRLSKYAPHSTSTERELIKRFVQGLLPHLFRAMVSQIYQFESYAAALDCATRIEMREKEEDDTAKKRKRGGEDRYGSSSTGGFSKGTKAHTHQRFSQSPSGFSAPSYVSPNRQRTDSQNTKSSTQQGLSQQKHNKSSCPTCGKFHSGLCYRGSGACYRCGKKGATQGAKVALERSFSFDQREGEALFEPNASHTMRGVGFTKALLRRAPLALLLPKRRAPWAP</sequence>
<feature type="domain" description="Retrotransposon gag" evidence="2">
    <location>
        <begin position="184"/>
        <end position="281"/>
    </location>
</feature>
<dbReference type="PANTHER" id="PTHR34482">
    <property type="entry name" value="DNA DAMAGE-INDUCIBLE PROTEIN 1-LIKE"/>
    <property type="match status" value="1"/>
</dbReference>
<dbReference type="Pfam" id="PF03732">
    <property type="entry name" value="Retrotrans_gag"/>
    <property type="match status" value="1"/>
</dbReference>
<comment type="caution">
    <text evidence="3">The sequence shown here is derived from an EMBL/GenBank/DDBJ whole genome shotgun (WGS) entry which is preliminary data.</text>
</comment>
<dbReference type="InterPro" id="IPR005162">
    <property type="entry name" value="Retrotrans_gag_dom"/>
</dbReference>
<name>A0A834T2T3_9FABA</name>
<accession>A0A834T2T3</accession>
<organism evidence="3 4">
    <name type="scientific">Senna tora</name>
    <dbReference type="NCBI Taxonomy" id="362788"/>
    <lineage>
        <taxon>Eukaryota</taxon>
        <taxon>Viridiplantae</taxon>
        <taxon>Streptophyta</taxon>
        <taxon>Embryophyta</taxon>
        <taxon>Tracheophyta</taxon>
        <taxon>Spermatophyta</taxon>
        <taxon>Magnoliopsida</taxon>
        <taxon>eudicotyledons</taxon>
        <taxon>Gunneridae</taxon>
        <taxon>Pentapetalae</taxon>
        <taxon>rosids</taxon>
        <taxon>fabids</taxon>
        <taxon>Fabales</taxon>
        <taxon>Fabaceae</taxon>
        <taxon>Caesalpinioideae</taxon>
        <taxon>Cassia clade</taxon>
        <taxon>Senna</taxon>
    </lineage>
</organism>
<evidence type="ECO:0000313" key="4">
    <source>
        <dbReference type="Proteomes" id="UP000634136"/>
    </source>
</evidence>
<proteinExistence type="predicted"/>
<feature type="region of interest" description="Disordered" evidence="1">
    <location>
        <begin position="1"/>
        <end position="51"/>
    </location>
</feature>
<reference evidence="3" key="1">
    <citation type="submission" date="2020-09" db="EMBL/GenBank/DDBJ databases">
        <title>Genome-Enabled Discovery of Anthraquinone Biosynthesis in Senna tora.</title>
        <authorList>
            <person name="Kang S.-H."/>
            <person name="Pandey R.P."/>
            <person name="Lee C.-M."/>
            <person name="Sim J.-S."/>
            <person name="Jeong J.-T."/>
            <person name="Choi B.-S."/>
            <person name="Jung M."/>
            <person name="Ginzburg D."/>
            <person name="Zhao K."/>
            <person name="Won S.Y."/>
            <person name="Oh T.-J."/>
            <person name="Yu Y."/>
            <person name="Kim N.-H."/>
            <person name="Lee O.R."/>
            <person name="Lee T.-H."/>
            <person name="Bashyal P."/>
            <person name="Kim T.-S."/>
            <person name="Lee W.-H."/>
            <person name="Kawkins C."/>
            <person name="Kim C.-K."/>
            <person name="Kim J.S."/>
            <person name="Ahn B.O."/>
            <person name="Rhee S.Y."/>
            <person name="Sohng J.K."/>
        </authorList>
    </citation>
    <scope>NUCLEOTIDE SEQUENCE</scope>
    <source>
        <tissue evidence="3">Leaf</tissue>
    </source>
</reference>
<feature type="compositionally biased region" description="Basic residues" evidence="1">
    <location>
        <begin position="31"/>
        <end position="43"/>
    </location>
</feature>
<gene>
    <name evidence="3" type="ORF">G2W53_028479</name>
</gene>
<keyword evidence="4" id="KW-1185">Reference proteome</keyword>
<protein>
    <submittedName>
        <fullName evidence="3">DNA/RNA polymerases superfamily protein</fullName>
    </submittedName>
</protein>